<evidence type="ECO:0000313" key="3">
    <source>
        <dbReference type="Proteomes" id="UP000046392"/>
    </source>
</evidence>
<feature type="domain" description="ShKT" evidence="2">
    <location>
        <begin position="156"/>
        <end position="182"/>
    </location>
</feature>
<dbReference type="Pfam" id="PF01549">
    <property type="entry name" value="ShK"/>
    <property type="match status" value="1"/>
</dbReference>
<organism evidence="3 4">
    <name type="scientific">Strongyloides papillosus</name>
    <name type="common">Intestinal threadworm</name>
    <dbReference type="NCBI Taxonomy" id="174720"/>
    <lineage>
        <taxon>Eukaryota</taxon>
        <taxon>Metazoa</taxon>
        <taxon>Ecdysozoa</taxon>
        <taxon>Nematoda</taxon>
        <taxon>Chromadorea</taxon>
        <taxon>Rhabditida</taxon>
        <taxon>Tylenchina</taxon>
        <taxon>Panagrolaimomorpha</taxon>
        <taxon>Strongyloidoidea</taxon>
        <taxon>Strongyloididae</taxon>
        <taxon>Strongyloides</taxon>
    </lineage>
</organism>
<proteinExistence type="predicted"/>
<protein>
    <submittedName>
        <fullName evidence="4">ShKT domain-containing protein</fullName>
    </submittedName>
</protein>
<dbReference type="InterPro" id="IPR003582">
    <property type="entry name" value="ShKT_dom"/>
</dbReference>
<evidence type="ECO:0000259" key="2">
    <source>
        <dbReference type="Pfam" id="PF01549"/>
    </source>
</evidence>
<dbReference type="Gene3D" id="1.10.10.1870">
    <property type="entry name" value="ShTK domain-like"/>
    <property type="match status" value="1"/>
</dbReference>
<keyword evidence="3" id="KW-1185">Reference proteome</keyword>
<dbReference type="AlphaFoldDB" id="A0A0N5BBF1"/>
<feature type="signal peptide" evidence="1">
    <location>
        <begin position="1"/>
        <end position="22"/>
    </location>
</feature>
<name>A0A0N5BBF1_STREA</name>
<sequence length="191" mass="20901">MYTYTFYCILLIFFHGMNFSESADIEFCDRAADCTDPATKCIKDIENALDGVYDNFCALLCDPAKVDEQCGKGETCVNVKDIDNKDVFSCVKKAICLTDDFCKSFFIESKCNLYTLKCVAPPTTTTSTTTTTTTTSQIITTTAIVDRISGGGSYGCEAHLQYCNDPVWLDLMRTMCPKTCGYTTGTGGTGT</sequence>
<keyword evidence="1" id="KW-0732">Signal</keyword>
<evidence type="ECO:0000313" key="4">
    <source>
        <dbReference type="WBParaSite" id="SPAL_0000335900.2"/>
    </source>
</evidence>
<accession>A0A0N5BBF1</accession>
<feature type="chain" id="PRO_5005894311" evidence="1">
    <location>
        <begin position="23"/>
        <end position="191"/>
    </location>
</feature>
<evidence type="ECO:0000256" key="1">
    <source>
        <dbReference type="SAM" id="SignalP"/>
    </source>
</evidence>
<dbReference type="STRING" id="174720.A0A0N5BBF1"/>
<reference evidence="4" key="1">
    <citation type="submission" date="2017-02" db="UniProtKB">
        <authorList>
            <consortium name="WormBaseParasite"/>
        </authorList>
    </citation>
    <scope>IDENTIFICATION</scope>
</reference>
<dbReference type="WBParaSite" id="SPAL_0000335900.2">
    <property type="protein sequence ID" value="SPAL_0000335900.2"/>
    <property type="gene ID" value="SPAL_0000335900"/>
</dbReference>
<dbReference type="Proteomes" id="UP000046392">
    <property type="component" value="Unplaced"/>
</dbReference>